<feature type="chain" id="PRO_5003610528" evidence="1">
    <location>
        <begin position="19"/>
        <end position="417"/>
    </location>
</feature>
<keyword evidence="1" id="KW-0732">Signal</keyword>
<dbReference type="InterPro" id="IPR002591">
    <property type="entry name" value="Phosphodiest/P_Trfase"/>
</dbReference>
<dbReference type="SUPFAM" id="SSF53649">
    <property type="entry name" value="Alkaline phosphatase-like"/>
    <property type="match status" value="1"/>
</dbReference>
<dbReference type="PANTHER" id="PTHR10151">
    <property type="entry name" value="ECTONUCLEOTIDE PYROPHOSPHATASE/PHOSPHODIESTERASE"/>
    <property type="match status" value="1"/>
</dbReference>
<dbReference type="InterPro" id="IPR017850">
    <property type="entry name" value="Alkaline_phosphatase_core_sf"/>
</dbReference>
<dbReference type="GO" id="GO:0016787">
    <property type="term" value="F:hydrolase activity"/>
    <property type="evidence" value="ECO:0007669"/>
    <property type="project" value="UniProtKB-ARBA"/>
</dbReference>
<dbReference type="RefSeq" id="WP_007138407.1">
    <property type="nucleotide sequence ID" value="NZ_AHKF01000018.1"/>
</dbReference>
<keyword evidence="3" id="KW-1185">Reference proteome</keyword>
<gene>
    <name evidence="2" type="ORF">HJ01_02230</name>
</gene>
<dbReference type="Pfam" id="PF01663">
    <property type="entry name" value="Phosphodiest"/>
    <property type="match status" value="1"/>
</dbReference>
<dbReference type="OrthoDB" id="279982at2"/>
<name>H7FTM9_FLAFP</name>
<dbReference type="STRING" id="1086011.HJ01_02230"/>
<dbReference type="EMBL" id="AHKF01000018">
    <property type="protein sequence ID" value="EIA08508.1"/>
    <property type="molecule type" value="Genomic_DNA"/>
</dbReference>
<accession>H7FTM9</accession>
<dbReference type="Gene3D" id="3.40.720.10">
    <property type="entry name" value="Alkaline Phosphatase, subunit A"/>
    <property type="match status" value="1"/>
</dbReference>
<evidence type="ECO:0000256" key="1">
    <source>
        <dbReference type="SAM" id="SignalP"/>
    </source>
</evidence>
<dbReference type="eggNOG" id="COG1524">
    <property type="taxonomic scope" value="Bacteria"/>
</dbReference>
<dbReference type="AlphaFoldDB" id="H7FTM9"/>
<dbReference type="PANTHER" id="PTHR10151:SF120">
    <property type="entry name" value="BIS(5'-ADENOSYL)-TRIPHOSPHATASE"/>
    <property type="match status" value="1"/>
</dbReference>
<dbReference type="PATRIC" id="fig|1086011.3.peg.2183"/>
<organism evidence="2 3">
    <name type="scientific">Flavobacterium frigoris (strain PS1)</name>
    <dbReference type="NCBI Taxonomy" id="1086011"/>
    <lineage>
        <taxon>Bacteria</taxon>
        <taxon>Pseudomonadati</taxon>
        <taxon>Bacteroidota</taxon>
        <taxon>Flavobacteriia</taxon>
        <taxon>Flavobacteriales</taxon>
        <taxon>Flavobacteriaceae</taxon>
        <taxon>Flavobacterium</taxon>
    </lineage>
</organism>
<reference evidence="2 3" key="1">
    <citation type="journal article" date="2014" name="Acta Crystallogr. D">
        <title>Structure-based characterization and antifreeze properties of a hyperactive ice-binding protein from the Antarctic bacterium Flavobacterium frigoris PS1.</title>
        <authorList>
            <person name="Do H."/>
            <person name="Kim S.J."/>
            <person name="Kim H.J."/>
            <person name="Lee J.H."/>
        </authorList>
    </citation>
    <scope>NUCLEOTIDE SEQUENCE [LARGE SCALE GENOMIC DNA]</scope>
    <source>
        <strain evidence="2 3">PS1</strain>
    </source>
</reference>
<proteinExistence type="predicted"/>
<protein>
    <submittedName>
        <fullName evidence="2">Hemopexin repeat protein</fullName>
    </submittedName>
</protein>
<feature type="signal peptide" evidence="1">
    <location>
        <begin position="1"/>
        <end position="18"/>
    </location>
</feature>
<evidence type="ECO:0000313" key="2">
    <source>
        <dbReference type="EMBL" id="EIA08508.1"/>
    </source>
</evidence>
<dbReference type="Proteomes" id="UP000005566">
    <property type="component" value="Unassembled WGS sequence"/>
</dbReference>
<evidence type="ECO:0000313" key="3">
    <source>
        <dbReference type="Proteomes" id="UP000005566"/>
    </source>
</evidence>
<comment type="caution">
    <text evidence="2">The sequence shown here is derived from an EMBL/GenBank/DDBJ whole genome shotgun (WGS) entry which is preliminary data.</text>
</comment>
<sequence>MKKVIVVSVVFISIALHAQEMVKKQGVKKVVMILVDGIATDQFYKANTSSIDAMTKTGAFSEAYVGGIKGGYSETPTISAVGYNSMLTGTWSNKHNVLDNAIGAPNYNYPTIFRVFKDAYPNKTTAIYSSWLDNRTKLVGEGLPQTNNIKMDYHFDGLELDTEKYPHDSVKKYLKRIDAEVAREAANNIYETGPDLSWVYLEHSDDMGHLYGDSQEFYSTVAYEDALIGLIADAVKLREKETGEEWLVIVTTDHGRMPTDGKHHGWQSYRERSTWVALNKPITNDYFKNNKVAIVDIFPTICDFMDIQIPIETAYELDGISLTQKVDIYDLEGFCFNEKYLKLKWLTVAKETEKAKIFVSYTNYKKEGKKDTYTLIGETDIQDKEFNIKVKPNKAFKYMKIVMQTKNQISNTWVKVN</sequence>